<feature type="compositionally biased region" description="Polar residues" evidence="13">
    <location>
        <begin position="507"/>
        <end position="517"/>
    </location>
</feature>
<evidence type="ECO:0000256" key="3">
    <source>
        <dbReference type="ARBA" id="ARBA00004651"/>
    </source>
</evidence>
<dbReference type="Pfam" id="PF12632">
    <property type="entry name" value="Vezatin"/>
    <property type="match status" value="1"/>
</dbReference>
<dbReference type="Proteomes" id="UP000281245">
    <property type="component" value="Unassembled WGS sequence"/>
</dbReference>
<evidence type="ECO:0000256" key="13">
    <source>
        <dbReference type="SAM" id="MobiDB-lite"/>
    </source>
</evidence>
<feature type="transmembrane region" description="Helical" evidence="14">
    <location>
        <begin position="185"/>
        <end position="204"/>
    </location>
</feature>
<feature type="domain" description="Myosin-binding" evidence="15">
    <location>
        <begin position="162"/>
        <end position="445"/>
    </location>
</feature>
<protein>
    <recommendedName>
        <fullName evidence="5">Vezatin</fullName>
    </recommendedName>
</protein>
<dbReference type="OrthoDB" id="21151at2759"/>
<evidence type="ECO:0000256" key="6">
    <source>
        <dbReference type="ARBA" id="ARBA00022475"/>
    </source>
</evidence>
<dbReference type="PANTHER" id="PTHR15989">
    <property type="entry name" value="VEZATIN"/>
    <property type="match status" value="1"/>
</dbReference>
<dbReference type="GO" id="GO:0005634">
    <property type="term" value="C:nucleus"/>
    <property type="evidence" value="ECO:0007669"/>
    <property type="project" value="UniProtKB-SubCell"/>
</dbReference>
<accession>A0A3M6XFM0</accession>
<keyword evidence="7 14" id="KW-0812">Transmembrane</keyword>
<evidence type="ECO:0000256" key="12">
    <source>
        <dbReference type="ARBA" id="ARBA00023242"/>
    </source>
</evidence>
<name>A0A3M6XFM0_HORWE</name>
<feature type="compositionally biased region" description="Low complexity" evidence="13">
    <location>
        <begin position="538"/>
        <end position="552"/>
    </location>
</feature>
<dbReference type="GO" id="GO:0017022">
    <property type="term" value="F:myosin binding"/>
    <property type="evidence" value="ECO:0007669"/>
    <property type="project" value="InterPro"/>
</dbReference>
<dbReference type="AlphaFoldDB" id="A0A3M6XFM0"/>
<dbReference type="InterPro" id="IPR026858">
    <property type="entry name" value="Vezatin"/>
</dbReference>
<evidence type="ECO:0000256" key="9">
    <source>
        <dbReference type="ARBA" id="ARBA00022989"/>
    </source>
</evidence>
<proteinExistence type="inferred from homology"/>
<evidence type="ECO:0000313" key="17">
    <source>
        <dbReference type="Proteomes" id="UP000281245"/>
    </source>
</evidence>
<evidence type="ECO:0000256" key="4">
    <source>
        <dbReference type="ARBA" id="ARBA00007245"/>
    </source>
</evidence>
<keyword evidence="11 14" id="KW-0472">Membrane</keyword>
<evidence type="ECO:0000256" key="10">
    <source>
        <dbReference type="ARBA" id="ARBA00023054"/>
    </source>
</evidence>
<evidence type="ECO:0000259" key="15">
    <source>
        <dbReference type="Pfam" id="PF12632"/>
    </source>
</evidence>
<feature type="region of interest" description="Disordered" evidence="13">
    <location>
        <begin position="20"/>
        <end position="62"/>
    </location>
</feature>
<evidence type="ECO:0000256" key="7">
    <source>
        <dbReference type="ARBA" id="ARBA00022692"/>
    </source>
</evidence>
<keyword evidence="8" id="KW-0965">Cell junction</keyword>
<dbReference type="InterPro" id="IPR026859">
    <property type="entry name" value="Myosin-bd"/>
</dbReference>
<reference evidence="16 17" key="1">
    <citation type="journal article" date="2018" name="BMC Genomics">
        <title>Genomic evidence for intraspecific hybridization in a clonal and extremely halotolerant yeast.</title>
        <authorList>
            <person name="Gostincar C."/>
            <person name="Stajich J.E."/>
            <person name="Zupancic J."/>
            <person name="Zalar P."/>
            <person name="Gunde-Cimerman N."/>
        </authorList>
    </citation>
    <scope>NUCLEOTIDE SEQUENCE [LARGE SCALE GENOMIC DNA]</scope>
    <source>
        <strain evidence="16 17">EXF-6656</strain>
    </source>
</reference>
<evidence type="ECO:0000256" key="8">
    <source>
        <dbReference type="ARBA" id="ARBA00022949"/>
    </source>
</evidence>
<feature type="compositionally biased region" description="Acidic residues" evidence="13">
    <location>
        <begin position="25"/>
        <end position="34"/>
    </location>
</feature>
<evidence type="ECO:0000256" key="11">
    <source>
        <dbReference type="ARBA" id="ARBA00023136"/>
    </source>
</evidence>
<evidence type="ECO:0000256" key="2">
    <source>
        <dbReference type="ARBA" id="ARBA00004536"/>
    </source>
</evidence>
<dbReference type="PANTHER" id="PTHR15989:SF5">
    <property type="entry name" value="VEZATIN"/>
    <property type="match status" value="1"/>
</dbReference>
<evidence type="ECO:0000256" key="14">
    <source>
        <dbReference type="SAM" id="Phobius"/>
    </source>
</evidence>
<feature type="transmembrane region" description="Helical" evidence="14">
    <location>
        <begin position="153"/>
        <end position="173"/>
    </location>
</feature>
<comment type="caution">
    <text evidence="16">The sequence shown here is derived from an EMBL/GenBank/DDBJ whole genome shotgun (WGS) entry which is preliminary data.</text>
</comment>
<keyword evidence="12" id="KW-0539">Nucleus</keyword>
<keyword evidence="6" id="KW-1003">Cell membrane</keyword>
<dbReference type="EMBL" id="QWIJ01000035">
    <property type="protein sequence ID" value="RMX89290.1"/>
    <property type="molecule type" value="Genomic_DNA"/>
</dbReference>
<dbReference type="GO" id="GO:0005886">
    <property type="term" value="C:plasma membrane"/>
    <property type="evidence" value="ECO:0007669"/>
    <property type="project" value="UniProtKB-SubCell"/>
</dbReference>
<evidence type="ECO:0000313" key="16">
    <source>
        <dbReference type="EMBL" id="RMX89290.1"/>
    </source>
</evidence>
<feature type="region of interest" description="Disordered" evidence="13">
    <location>
        <begin position="507"/>
        <end position="556"/>
    </location>
</feature>
<evidence type="ECO:0000256" key="1">
    <source>
        <dbReference type="ARBA" id="ARBA00004123"/>
    </source>
</evidence>
<keyword evidence="10" id="KW-0175">Coiled coil</keyword>
<gene>
    <name evidence="16" type="ORF">D0869_01001</name>
</gene>
<comment type="subcellular location">
    <subcellularLocation>
        <location evidence="2">Cell junction</location>
        <location evidence="2">Adherens junction</location>
    </subcellularLocation>
    <subcellularLocation>
        <location evidence="3">Cell membrane</location>
        <topology evidence="3">Multi-pass membrane protein</topology>
    </subcellularLocation>
    <subcellularLocation>
        <location evidence="1">Nucleus</location>
    </subcellularLocation>
</comment>
<evidence type="ECO:0000256" key="5">
    <source>
        <dbReference type="ARBA" id="ARBA00018125"/>
    </source>
</evidence>
<comment type="similarity">
    <text evidence="4">Belongs to the vezatin family.</text>
</comment>
<sequence>METIHADDTPLAAYLEGDGYLDRSFDDDDLEPDESPSPSEGHHEHPSFAPLNSHVPSKARRARQSLLPQLEKDPTVPQSTLSRIHTTWSIALNSRLSRADNAKFIEHFRYVIVASQLLNEYHDHGSLPRSAETGLGGDGVQDESGIPDVKTSLYGAFAVAACAFALVYLIHWARSGHSSFLSHGRVALALTVFALVAFVGYAYVRRQWLKYLRRNAVAAITTLTSNWQAFEISCSSALGFIQEVELVSKGFRLSLPLPPASRVEGQGASRRCGRVRKALRRAFVGVIPACIEACKVLEGLIDEDDLAKYFEVYDISSQDAKEASGDNSLSVLEDDAESLKSLRVLSYRMGVLRRVTLCSLMSLEADGGKPDFYRWRLTIEAMQTISNILAPSARRLQQILNEMETISVPQTPVRNGHGASREKMRSQVRKISTLSSGIRGLQAKMQILREETNRSIEQQEDLTDLGPSLMAQYESIGTDLRELMQAWESGKTSLQSNITKQERRISMASSGLRSPVSSIGGLTAVDEDGTPDDALKALNGGSRSNRSSLGTTPSDEEQVFEALAVPRQRSTLTREERIVKMQEERERQASLRAKRESNTNMLPLQTTMAHTDGSRYFDFFGLSRELRDAIYDDLLNESTQLPTSGNTQGLRFLAEGLVDTNFLLVSRSFHDELKELAEKRLHVTIEERRKHVWEMSWDKLPPRLLRTRSLTLKLWLDCIGGARSDSSGECSRVKRDLQYLRGVVKCAADSMPRLERLCIDLHRYDLCDHAVCKYTLGKRIGRFFSATKVVELSVYEIPARLDAIRGPPMFGILLRHPRNWHYEDRRGPVAKWNHATQALEDVDCAPEKHAAEGSEG</sequence>
<organism evidence="16 17">
    <name type="scientific">Hortaea werneckii</name>
    <name type="common">Black yeast</name>
    <name type="synonym">Cladosporium werneckii</name>
    <dbReference type="NCBI Taxonomy" id="91943"/>
    <lineage>
        <taxon>Eukaryota</taxon>
        <taxon>Fungi</taxon>
        <taxon>Dikarya</taxon>
        <taxon>Ascomycota</taxon>
        <taxon>Pezizomycotina</taxon>
        <taxon>Dothideomycetes</taxon>
        <taxon>Dothideomycetidae</taxon>
        <taxon>Mycosphaerellales</taxon>
        <taxon>Teratosphaeriaceae</taxon>
        <taxon>Hortaea</taxon>
    </lineage>
</organism>
<dbReference type="GO" id="GO:0098609">
    <property type="term" value="P:cell-cell adhesion"/>
    <property type="evidence" value="ECO:0007669"/>
    <property type="project" value="InterPro"/>
</dbReference>
<keyword evidence="9 14" id="KW-1133">Transmembrane helix</keyword>